<proteinExistence type="predicted"/>
<accession>A0A069PF58</accession>
<feature type="transmembrane region" description="Helical" evidence="1">
    <location>
        <begin position="12"/>
        <end position="30"/>
    </location>
</feature>
<dbReference type="EMBL" id="JFHC01000062">
    <property type="protein sequence ID" value="KDR39313.1"/>
    <property type="molecule type" value="Genomic_DNA"/>
</dbReference>
<evidence type="ECO:0000256" key="1">
    <source>
        <dbReference type="SAM" id="Phobius"/>
    </source>
</evidence>
<sequence length="63" mass="6515">MPISAGLALNSIFYILAAVGILGVLLTLLVPSARGPRELHSTFIEPSLRAEPGKLASSAVEKG</sequence>
<organism evidence="2 3">
    <name type="scientific">Caballeronia glathei</name>
    <dbReference type="NCBI Taxonomy" id="60547"/>
    <lineage>
        <taxon>Bacteria</taxon>
        <taxon>Pseudomonadati</taxon>
        <taxon>Pseudomonadota</taxon>
        <taxon>Betaproteobacteria</taxon>
        <taxon>Burkholderiales</taxon>
        <taxon>Burkholderiaceae</taxon>
        <taxon>Caballeronia</taxon>
    </lineage>
</organism>
<keyword evidence="1" id="KW-0812">Transmembrane</keyword>
<name>A0A069PF58_9BURK</name>
<keyword evidence="1" id="KW-0472">Membrane</keyword>
<keyword evidence="3" id="KW-1185">Reference proteome</keyword>
<gene>
    <name evidence="2" type="ORF">BG61_33620</name>
</gene>
<keyword evidence="1" id="KW-1133">Transmembrane helix</keyword>
<dbReference type="AlphaFoldDB" id="A0A069PF58"/>
<comment type="caution">
    <text evidence="2">The sequence shown here is derived from an EMBL/GenBank/DDBJ whole genome shotgun (WGS) entry which is preliminary data.</text>
</comment>
<evidence type="ECO:0000313" key="2">
    <source>
        <dbReference type="EMBL" id="KDR39313.1"/>
    </source>
</evidence>
<protein>
    <submittedName>
        <fullName evidence="2">Uncharacterized protein</fullName>
    </submittedName>
</protein>
<dbReference type="Proteomes" id="UP000027466">
    <property type="component" value="Unassembled WGS sequence"/>
</dbReference>
<reference evidence="2 3" key="1">
    <citation type="submission" date="2014-03" db="EMBL/GenBank/DDBJ databases">
        <title>Draft Genome Sequences of Four Burkholderia Strains.</title>
        <authorList>
            <person name="Liu X.Y."/>
            <person name="Li C.X."/>
            <person name="Xu J.H."/>
        </authorList>
    </citation>
    <scope>NUCLEOTIDE SEQUENCE [LARGE SCALE GENOMIC DNA]</scope>
    <source>
        <strain evidence="2 3">DSM 50014</strain>
    </source>
</reference>
<evidence type="ECO:0000313" key="3">
    <source>
        <dbReference type="Proteomes" id="UP000027466"/>
    </source>
</evidence>